<dbReference type="InterPro" id="IPR015915">
    <property type="entry name" value="Kelch-typ_b-propeller"/>
</dbReference>
<keyword evidence="1" id="KW-0880">Kelch repeat</keyword>
<dbReference type="Gene3D" id="2.120.10.80">
    <property type="entry name" value="Kelch-type beta propeller"/>
    <property type="match status" value="1"/>
</dbReference>
<dbReference type="EMBL" id="ADNC01000027">
    <property type="protein sequence ID" value="EFF41189.1"/>
    <property type="molecule type" value="Genomic_DNA"/>
</dbReference>
<dbReference type="InterPro" id="IPR019937">
    <property type="entry name" value="Cycl-permuted_mutarotase"/>
</dbReference>
<dbReference type="PANTHER" id="PTHR46228">
    <property type="entry name" value="KELCH DOMAIN-CONTAINING PROTEIN"/>
    <property type="match status" value="1"/>
</dbReference>
<evidence type="ECO:0000256" key="1">
    <source>
        <dbReference type="ARBA" id="ARBA00022441"/>
    </source>
</evidence>
<dbReference type="eggNOG" id="COG3055">
    <property type="taxonomic scope" value="Bacteria"/>
</dbReference>
<dbReference type="PROSITE" id="PS51257">
    <property type="entry name" value="PROKAR_LIPOPROTEIN"/>
    <property type="match status" value="1"/>
</dbReference>
<dbReference type="PANTHER" id="PTHR46228:SF2">
    <property type="entry name" value="KELCH REPEAT PROTEIN (AFU_ORTHOLOGUE AFUA_4G14350)"/>
    <property type="match status" value="1"/>
</dbReference>
<evidence type="ECO:0000313" key="4">
    <source>
        <dbReference type="EMBL" id="EFF41189.1"/>
    </source>
</evidence>
<evidence type="ECO:0000313" key="5">
    <source>
        <dbReference type="Proteomes" id="UP000004757"/>
    </source>
</evidence>
<dbReference type="NCBIfam" id="TIGR03548">
    <property type="entry name" value="mutarot_permut"/>
    <property type="match status" value="1"/>
</dbReference>
<dbReference type="Pfam" id="PF24996">
    <property type="entry name" value="NANM"/>
    <property type="match status" value="1"/>
</dbReference>
<gene>
    <name evidence="4" type="ORF">MALL_0416</name>
</gene>
<dbReference type="RefSeq" id="WP_005683807.1">
    <property type="nucleotide sequence ID" value="NZ_ADNC01000027.1"/>
</dbReference>
<dbReference type="Proteomes" id="UP000004757">
    <property type="component" value="Unassembled WGS sequence"/>
</dbReference>
<dbReference type="SUPFAM" id="SSF117281">
    <property type="entry name" value="Kelch motif"/>
    <property type="match status" value="1"/>
</dbReference>
<sequence length="390" mass="43191">MNKKILTLAALSIVPIATIVSCANTKQSVKKLADVQNQKLLWQHAGDLPAQKGYEKNVGVAGLLQGTIGNLIVVGGGTNFPEALENGGKKVTHKDLYLLKDVNNKLEVQDQLQLDHEIGYGASVNVPEQNAIYYLGGSPNQEHWRDVKKVTIVNNKLKVEVVGQLPLAFESGVANYKDGKIYFGVGKFENAEKKLANSNKFFVYDLQMNKTEELSAFPGEARQQTVGQILDNKFYVFSGGSNVSYTDGYAYDLDKKVWNKVGDVDVEGQKLLLLGANSIKISDTKMMIIGGFNYDLWNDANKQLSTLKDQALADYKKIYFGAEVSWYGWNKKILIYDSLTDKWSSIGEIPFDAPCGHALVALNENVYSINGEIKPGVRTNRMYKASVELK</sequence>
<evidence type="ECO:0000256" key="3">
    <source>
        <dbReference type="SAM" id="SignalP"/>
    </source>
</evidence>
<reference evidence="4 5" key="1">
    <citation type="submission" date="2010-03" db="EMBL/GenBank/DDBJ databases">
        <authorList>
            <person name="Glass J.I."/>
            <person name="Benders G.A."/>
            <person name="Durkin A.S."/>
            <person name="Farmerie W.G."/>
            <person name="Hlavinka K."/>
            <person name="Hostetler J."/>
            <person name="Jackson J."/>
            <person name="May M.A."/>
            <person name="Miller R.H."/>
            <person name="Paralanov V."/>
            <person name="Radune D."/>
            <person name="Szczypinski B."/>
            <person name="Brown D.R."/>
        </authorList>
    </citation>
    <scope>NUCLEOTIDE SEQUENCE [LARGE SCALE GENOMIC DNA]</scope>
    <source>
        <strain evidence="4 5">A21JP2</strain>
    </source>
</reference>
<feature type="chain" id="PRO_5003066835" evidence="3">
    <location>
        <begin position="24"/>
        <end position="390"/>
    </location>
</feature>
<keyword evidence="2" id="KW-0677">Repeat</keyword>
<evidence type="ECO:0000256" key="2">
    <source>
        <dbReference type="ARBA" id="ARBA00022737"/>
    </source>
</evidence>
<accession>D4XWL2</accession>
<dbReference type="InterPro" id="IPR056734">
    <property type="entry name" value="NANM"/>
</dbReference>
<proteinExistence type="predicted"/>
<organism evidence="4 5">
    <name type="scientific">Mycoplasmopsis alligatoris A21JP2</name>
    <dbReference type="NCBI Taxonomy" id="747682"/>
    <lineage>
        <taxon>Bacteria</taxon>
        <taxon>Bacillati</taxon>
        <taxon>Mycoplasmatota</taxon>
        <taxon>Mycoplasmoidales</taxon>
        <taxon>Metamycoplasmataceae</taxon>
        <taxon>Mycoplasmopsis</taxon>
    </lineage>
</organism>
<dbReference type="AlphaFoldDB" id="D4XWL2"/>
<dbReference type="STRING" id="747682.MALL_0416"/>
<name>D4XWL2_9BACT</name>
<comment type="caution">
    <text evidence="4">The sequence shown here is derived from an EMBL/GenBank/DDBJ whole genome shotgun (WGS) entry which is preliminary data.</text>
</comment>
<protein>
    <submittedName>
        <fullName evidence="4">Cyclically-permuted mutatrotase family protein</fullName>
    </submittedName>
</protein>
<feature type="signal peptide" evidence="3">
    <location>
        <begin position="1"/>
        <end position="23"/>
    </location>
</feature>
<keyword evidence="3" id="KW-0732">Signal</keyword>
<keyword evidence="5" id="KW-1185">Reference proteome</keyword>